<dbReference type="Pfam" id="PF13598">
    <property type="entry name" value="DUF4139"/>
    <property type="match status" value="1"/>
</dbReference>
<dbReference type="STRING" id="1314778.A0A5C3PBT0"/>
<dbReference type="InterPro" id="IPR011935">
    <property type="entry name" value="CHP02231"/>
</dbReference>
<dbReference type="InterPro" id="IPR025554">
    <property type="entry name" value="DUF4140"/>
</dbReference>
<evidence type="ECO:0008006" key="6">
    <source>
        <dbReference type="Google" id="ProtNLM"/>
    </source>
</evidence>
<evidence type="ECO:0000259" key="3">
    <source>
        <dbReference type="Pfam" id="PF13600"/>
    </source>
</evidence>
<name>A0A5C3PBT0_9APHY</name>
<feature type="compositionally biased region" description="Polar residues" evidence="1">
    <location>
        <begin position="304"/>
        <end position="313"/>
    </location>
</feature>
<evidence type="ECO:0000313" key="4">
    <source>
        <dbReference type="EMBL" id="TFK87184.1"/>
    </source>
</evidence>
<feature type="domain" description="DUF4139" evidence="2">
    <location>
        <begin position="176"/>
        <end position="593"/>
    </location>
</feature>
<sequence length="605" mass="65879">MTASVITLQAADHPIKSVTIFHSDTGTAEITRTFPVGLQSGKNVVNIRGISSCIGPDSLRLHVPSAPNVRVSDICCNTERIASKRDALVAERTLRQREYDRLVDTAARLHVGREYYELLDTLAQRMHSVSQVLHTLDRQILELERKLVVPVESRKGDGSTVITATIVAEGECEVVLQLTYLVTGARWELRYDLHARTSNGRPSPDVSFHQYAKITQSTGEDWKDTEITLSASNSQSLCGLYVPSLETLQASPKRANPQSTLPRRMSPTHMQPLARGCPLVPPPGASLFHLQATASPKPEAGTEPRTSAQTTPDDSAYVHVSLQGPSIEPVVHAILSSEPVRQHHAAPPAYLAPVHDHGPSPSVFVHSLVYRVGQGEAVCLPSDGLAHTVSIAALQLRADFEYVCVPRKSTTVFTQARITNTSEHDMLPGPISVFMDDSFVARTTLQHVGVNETFECVLGIDARIKVSSQQRSHGEGAHNCTDAAQTTVYTSVITLMNGHDVDVAHLVIRDALPLGDEREKTDVTLRKPVRLAQAKGGDDVALALDTDVGPFNSVKVRWMETKNGSAGKEYGMYEWMCGIRAGTKLALEAEWVVTESISVETTDAP</sequence>
<accession>A0A5C3PBT0</accession>
<gene>
    <name evidence="4" type="ORF">K466DRAFT_491350</name>
</gene>
<dbReference type="PANTHER" id="PTHR31005">
    <property type="entry name" value="DUF4139 DOMAIN-CONTAINING PROTEIN"/>
    <property type="match status" value="1"/>
</dbReference>
<reference evidence="4 5" key="1">
    <citation type="journal article" date="2019" name="Nat. Ecol. Evol.">
        <title>Megaphylogeny resolves global patterns of mushroom evolution.</title>
        <authorList>
            <person name="Varga T."/>
            <person name="Krizsan K."/>
            <person name="Foldi C."/>
            <person name="Dima B."/>
            <person name="Sanchez-Garcia M."/>
            <person name="Sanchez-Ramirez S."/>
            <person name="Szollosi G.J."/>
            <person name="Szarkandi J.G."/>
            <person name="Papp V."/>
            <person name="Albert L."/>
            <person name="Andreopoulos W."/>
            <person name="Angelini C."/>
            <person name="Antonin V."/>
            <person name="Barry K.W."/>
            <person name="Bougher N.L."/>
            <person name="Buchanan P."/>
            <person name="Buyck B."/>
            <person name="Bense V."/>
            <person name="Catcheside P."/>
            <person name="Chovatia M."/>
            <person name="Cooper J."/>
            <person name="Damon W."/>
            <person name="Desjardin D."/>
            <person name="Finy P."/>
            <person name="Geml J."/>
            <person name="Haridas S."/>
            <person name="Hughes K."/>
            <person name="Justo A."/>
            <person name="Karasinski D."/>
            <person name="Kautmanova I."/>
            <person name="Kiss B."/>
            <person name="Kocsube S."/>
            <person name="Kotiranta H."/>
            <person name="LaButti K.M."/>
            <person name="Lechner B.E."/>
            <person name="Liimatainen K."/>
            <person name="Lipzen A."/>
            <person name="Lukacs Z."/>
            <person name="Mihaltcheva S."/>
            <person name="Morgado L.N."/>
            <person name="Niskanen T."/>
            <person name="Noordeloos M.E."/>
            <person name="Ohm R.A."/>
            <person name="Ortiz-Santana B."/>
            <person name="Ovrebo C."/>
            <person name="Racz N."/>
            <person name="Riley R."/>
            <person name="Savchenko A."/>
            <person name="Shiryaev A."/>
            <person name="Soop K."/>
            <person name="Spirin V."/>
            <person name="Szebenyi C."/>
            <person name="Tomsovsky M."/>
            <person name="Tulloss R.E."/>
            <person name="Uehling J."/>
            <person name="Grigoriev I.V."/>
            <person name="Vagvolgyi C."/>
            <person name="Papp T."/>
            <person name="Martin F.M."/>
            <person name="Miettinen O."/>
            <person name="Hibbett D.S."/>
            <person name="Nagy L.G."/>
        </authorList>
    </citation>
    <scope>NUCLEOTIDE SEQUENCE [LARGE SCALE GENOMIC DNA]</scope>
    <source>
        <strain evidence="4 5">HHB13444</strain>
    </source>
</reference>
<organism evidence="4 5">
    <name type="scientific">Polyporus arcularius HHB13444</name>
    <dbReference type="NCBI Taxonomy" id="1314778"/>
    <lineage>
        <taxon>Eukaryota</taxon>
        <taxon>Fungi</taxon>
        <taxon>Dikarya</taxon>
        <taxon>Basidiomycota</taxon>
        <taxon>Agaricomycotina</taxon>
        <taxon>Agaricomycetes</taxon>
        <taxon>Polyporales</taxon>
        <taxon>Polyporaceae</taxon>
        <taxon>Polyporus</taxon>
    </lineage>
</organism>
<dbReference type="AlphaFoldDB" id="A0A5C3PBT0"/>
<dbReference type="Pfam" id="PF13600">
    <property type="entry name" value="DUF4140"/>
    <property type="match status" value="1"/>
</dbReference>
<feature type="region of interest" description="Disordered" evidence="1">
    <location>
        <begin position="294"/>
        <end position="313"/>
    </location>
</feature>
<proteinExistence type="predicted"/>
<feature type="domain" description="DUF4140" evidence="3">
    <location>
        <begin position="18"/>
        <end position="108"/>
    </location>
</feature>
<dbReference type="InParanoid" id="A0A5C3PBT0"/>
<dbReference type="Proteomes" id="UP000308197">
    <property type="component" value="Unassembled WGS sequence"/>
</dbReference>
<evidence type="ECO:0000256" key="1">
    <source>
        <dbReference type="SAM" id="MobiDB-lite"/>
    </source>
</evidence>
<protein>
    <recommendedName>
        <fullName evidence="6">DUF4139 domain-containing protein</fullName>
    </recommendedName>
</protein>
<dbReference type="InterPro" id="IPR037291">
    <property type="entry name" value="DUF4139"/>
</dbReference>
<evidence type="ECO:0000313" key="5">
    <source>
        <dbReference type="Proteomes" id="UP000308197"/>
    </source>
</evidence>
<dbReference type="EMBL" id="ML211165">
    <property type="protein sequence ID" value="TFK87184.1"/>
    <property type="molecule type" value="Genomic_DNA"/>
</dbReference>
<dbReference type="PANTHER" id="PTHR31005:SF8">
    <property type="entry name" value="DUF4139 DOMAIN-CONTAINING PROTEIN"/>
    <property type="match status" value="1"/>
</dbReference>
<keyword evidence="5" id="KW-1185">Reference proteome</keyword>
<evidence type="ECO:0000259" key="2">
    <source>
        <dbReference type="Pfam" id="PF13598"/>
    </source>
</evidence>